<keyword evidence="1" id="KW-0472">Membrane</keyword>
<keyword evidence="1" id="KW-0812">Transmembrane</keyword>
<dbReference type="AlphaFoldDB" id="A0A9X3B2X7"/>
<proteinExistence type="predicted"/>
<evidence type="ECO:0000313" key="2">
    <source>
        <dbReference type="EMBL" id="MCU7248702.1"/>
    </source>
</evidence>
<keyword evidence="1" id="KW-1133">Transmembrane helix</keyword>
<sequence>MKVDLKILIGVVFFALIAVGVLSFARWTGVGKSVAAPAPVVAPVALPEGLGVEVTSSGITLEVKACDIDKLGDEFFLHQYPADTSKAGAEGFINQQFNLKALKPVVTQGQAGAAHCQYRVEFAPVAITRIAIGQFRTPQGHCCDILWNKEVSLDE</sequence>
<gene>
    <name evidence="2" type="ORF">OC940_12895</name>
</gene>
<organism evidence="2 3">
    <name type="scientific">Pseudomonas koreensis</name>
    <dbReference type="NCBI Taxonomy" id="198620"/>
    <lineage>
        <taxon>Bacteria</taxon>
        <taxon>Pseudomonadati</taxon>
        <taxon>Pseudomonadota</taxon>
        <taxon>Gammaproteobacteria</taxon>
        <taxon>Pseudomonadales</taxon>
        <taxon>Pseudomonadaceae</taxon>
        <taxon>Pseudomonas</taxon>
    </lineage>
</organism>
<evidence type="ECO:0000313" key="3">
    <source>
        <dbReference type="Proteomes" id="UP001139955"/>
    </source>
</evidence>
<dbReference type="Proteomes" id="UP001139955">
    <property type="component" value="Unassembled WGS sequence"/>
</dbReference>
<dbReference type="EMBL" id="JAOSKY010000006">
    <property type="protein sequence ID" value="MCU7248702.1"/>
    <property type="molecule type" value="Genomic_DNA"/>
</dbReference>
<evidence type="ECO:0000256" key="1">
    <source>
        <dbReference type="SAM" id="Phobius"/>
    </source>
</evidence>
<name>A0A9X3B2X7_9PSED</name>
<reference evidence="2" key="1">
    <citation type="submission" date="2022-09" db="EMBL/GenBank/DDBJ databases">
        <authorList>
            <person name="Cesa-Luna C."/>
            <person name="Girard L."/>
            <person name="Lood C."/>
            <person name="Hofte M."/>
            <person name="De Mot R."/>
        </authorList>
    </citation>
    <scope>NUCLEOTIDE SEQUENCE</scope>
    <source>
        <strain evidence="2">B1M3-32</strain>
    </source>
</reference>
<feature type="transmembrane region" description="Helical" evidence="1">
    <location>
        <begin position="7"/>
        <end position="27"/>
    </location>
</feature>
<comment type="caution">
    <text evidence="2">The sequence shown here is derived from an EMBL/GenBank/DDBJ whole genome shotgun (WGS) entry which is preliminary data.</text>
</comment>
<keyword evidence="3" id="KW-1185">Reference proteome</keyword>
<protein>
    <submittedName>
        <fullName evidence="2">Uncharacterized protein</fullName>
    </submittedName>
</protein>
<accession>A0A9X3B2X7</accession>
<dbReference type="RefSeq" id="WP_225929920.1">
    <property type="nucleotide sequence ID" value="NZ_JAOSKY010000006.1"/>
</dbReference>
<reference evidence="2" key="2">
    <citation type="journal article" date="2023" name="mSystems">
        <title>Charting the Lipopeptidome of Nonpathogenic Pseudomonas.</title>
        <authorList>
            <person name="Cesa-Luna C."/>
            <person name="Geudens N."/>
            <person name="Girard L."/>
            <person name="De Roo V."/>
            <person name="Maklad H.R."/>
            <person name="Martins J.C."/>
            <person name="Hofte M."/>
            <person name="De Mot R."/>
        </authorList>
    </citation>
    <scope>NUCLEOTIDE SEQUENCE</scope>
    <source>
        <strain evidence="2">B1M3-32</strain>
    </source>
</reference>